<keyword evidence="5" id="KW-1185">Reference proteome</keyword>
<feature type="domain" description="DUF4236" evidence="3">
    <location>
        <begin position="3"/>
        <end position="53"/>
    </location>
</feature>
<reference evidence="4 5" key="1">
    <citation type="submission" date="2017-08" db="EMBL/GenBank/DDBJ databases">
        <title>Identification and genetic characteristics of simultaneous BTEX- and naphthalene-degrading Paraburkholderia sp. BN5 isolated from petroleum-contaminated soil.</title>
        <authorList>
            <person name="Lee Y."/>
            <person name="Jeon C.O."/>
        </authorList>
    </citation>
    <scope>NUCLEOTIDE SEQUENCE [LARGE SCALE GENOMIC DNA]</scope>
    <source>
        <strain evidence="4 5">BN5</strain>
    </source>
</reference>
<keyword evidence="2" id="KW-0472">Membrane</keyword>
<dbReference type="AlphaFoldDB" id="A0A248VE48"/>
<dbReference type="OrthoDB" id="5450120at2"/>
<feature type="compositionally biased region" description="Polar residues" evidence="1">
    <location>
        <begin position="68"/>
        <end position="78"/>
    </location>
</feature>
<keyword evidence="2" id="KW-1133">Transmembrane helix</keyword>
<dbReference type="Proteomes" id="UP000215158">
    <property type="component" value="Chromosome 1"/>
</dbReference>
<dbReference type="RefSeq" id="WP_095417026.1">
    <property type="nucleotide sequence ID" value="NZ_CP022989.1"/>
</dbReference>
<evidence type="ECO:0000313" key="4">
    <source>
        <dbReference type="EMBL" id="ASV96719.1"/>
    </source>
</evidence>
<accession>A0A248VE48</accession>
<organism evidence="4 5">
    <name type="scientific">Paraburkholderia aromaticivorans</name>
    <dbReference type="NCBI Taxonomy" id="2026199"/>
    <lineage>
        <taxon>Bacteria</taxon>
        <taxon>Pseudomonadati</taxon>
        <taxon>Pseudomonadota</taxon>
        <taxon>Betaproteobacteria</taxon>
        <taxon>Burkholderiales</taxon>
        <taxon>Burkholderiaceae</taxon>
        <taxon>Paraburkholderia</taxon>
    </lineage>
</organism>
<feature type="transmembrane region" description="Helical" evidence="2">
    <location>
        <begin position="210"/>
        <end position="241"/>
    </location>
</feature>
<protein>
    <recommendedName>
        <fullName evidence="3">DUF4236 domain-containing protein</fullName>
    </recommendedName>
</protein>
<gene>
    <name evidence="4" type="ORF">CJU94_00105</name>
</gene>
<dbReference type="KEGG" id="parb:CJU94_00105"/>
<feature type="compositionally biased region" description="Basic residues" evidence="1">
    <location>
        <begin position="57"/>
        <end position="67"/>
    </location>
</feature>
<dbReference type="EMBL" id="CP022989">
    <property type="protein sequence ID" value="ASV96719.1"/>
    <property type="molecule type" value="Genomic_DNA"/>
</dbReference>
<dbReference type="InterPro" id="IPR025330">
    <property type="entry name" value="DUF4236"/>
</dbReference>
<evidence type="ECO:0000256" key="1">
    <source>
        <dbReference type="SAM" id="MobiDB-lite"/>
    </source>
</evidence>
<feature type="region of interest" description="Disordered" evidence="1">
    <location>
        <begin position="55"/>
        <end position="78"/>
    </location>
</feature>
<sequence length="574" mass="61726">MGWGFRKSIKIAPGIRINLSKSGISTSIGGKGFTYNTRGRITTSIPGTGIRYTTSLKGRKSGRRKSHGTSASTGSEYMNTDNLSKREQATQDFVYKVQSRTTNALRQYFISHGVYVEDDDIGEALKLEAFQPFLNTLAHDLALTTKAIKLAVDIGTVSLAEKEKAMLAVYEMEHKCAAAQGPRGELQTAASALMARVQAWPSAPGFVGPLFAALLGCFLMAVLSVSVGLALTGLALAYGGYKTFRFMRKKAVSSQAIKEANEWFQSKLTVEVTPRPAIRSGNDYVALKAAASATVTAAAVIYTITVYPHHDASNGNGEQAKLQFNTTAVGSNGVVPAAATATTLNIVHPVPDFSWLVGKYPSDVVNDKRFRSAFNGVSRADWKKISERLAVMNSSGIQMQDGYLVAQGCKEHECSTEQAAFAVNATSGKGVVLVKQTSNPSGNASIKIFQWPDLSVGVTPLSSWAQEVAGTDAEPSAKTASFQQTSFDCSKAHSDAEHIICSDAELASDDVQLAAIYAKAKAAADDPVAFKERTRAQWNYREQKCHERECLVRWYADQNVALAAIAETGKVAQQ</sequence>
<evidence type="ECO:0000313" key="5">
    <source>
        <dbReference type="Proteomes" id="UP000215158"/>
    </source>
</evidence>
<keyword evidence="2" id="KW-0812">Transmembrane</keyword>
<dbReference type="Pfam" id="PF14020">
    <property type="entry name" value="DUF4236"/>
    <property type="match status" value="1"/>
</dbReference>
<proteinExistence type="predicted"/>
<evidence type="ECO:0000259" key="3">
    <source>
        <dbReference type="Pfam" id="PF14020"/>
    </source>
</evidence>
<evidence type="ECO:0000256" key="2">
    <source>
        <dbReference type="SAM" id="Phobius"/>
    </source>
</evidence>
<name>A0A248VE48_9BURK</name>